<dbReference type="Proteomes" id="UP000245942">
    <property type="component" value="Unassembled WGS sequence"/>
</dbReference>
<feature type="region of interest" description="Disordered" evidence="1">
    <location>
        <begin position="1"/>
        <end position="86"/>
    </location>
</feature>
<evidence type="ECO:0000256" key="1">
    <source>
        <dbReference type="SAM" id="MobiDB-lite"/>
    </source>
</evidence>
<keyword evidence="4" id="KW-1185">Reference proteome</keyword>
<evidence type="ECO:0000313" key="4">
    <source>
        <dbReference type="Proteomes" id="UP000245942"/>
    </source>
</evidence>
<dbReference type="RefSeq" id="XP_025349800.1">
    <property type="nucleotide sequence ID" value="XM_025491541.1"/>
</dbReference>
<evidence type="ECO:0000259" key="2">
    <source>
        <dbReference type="Pfam" id="PF24845"/>
    </source>
</evidence>
<feature type="compositionally biased region" description="Gly residues" evidence="1">
    <location>
        <begin position="15"/>
        <end position="24"/>
    </location>
</feature>
<evidence type="ECO:0000313" key="3">
    <source>
        <dbReference type="EMBL" id="PWN22640.1"/>
    </source>
</evidence>
<sequence length="187" mass="18615">MDSIISMGQKYLSGQSGGGGGSSGGFDFSSLASLAQQHDTQGSGDSDLFGNAASFLQNNDQNPDDVDEDEMSQHEQKVNQGGQAHSTEIGNAAAVSSIKNMLSGGGLGGMLGGSSGDSSSSGGGMQQKIVSMAMAQAAALFDQKQANGEVTGGDKQSAVNSAGSAATKLMLKYGAGGNMGVLASKFM</sequence>
<dbReference type="InterPro" id="IPR056138">
    <property type="entry name" value="DUF7721"/>
</dbReference>
<dbReference type="Pfam" id="PF24845">
    <property type="entry name" value="DUF7721"/>
    <property type="match status" value="1"/>
</dbReference>
<reference evidence="3 4" key="1">
    <citation type="journal article" date="2018" name="Mol. Biol. Evol.">
        <title>Broad Genomic Sampling Reveals a Smut Pathogenic Ancestry of the Fungal Clade Ustilaginomycotina.</title>
        <authorList>
            <person name="Kijpornyongpan T."/>
            <person name="Mondo S.J."/>
            <person name="Barry K."/>
            <person name="Sandor L."/>
            <person name="Lee J."/>
            <person name="Lipzen A."/>
            <person name="Pangilinan J."/>
            <person name="LaButti K."/>
            <person name="Hainaut M."/>
            <person name="Henrissat B."/>
            <person name="Grigoriev I.V."/>
            <person name="Spatafora J.W."/>
            <person name="Aime M.C."/>
        </authorList>
    </citation>
    <scope>NUCLEOTIDE SEQUENCE [LARGE SCALE GENOMIC DNA]</scope>
    <source>
        <strain evidence="3 4">MCA 4718</strain>
    </source>
</reference>
<feature type="domain" description="DUF7721" evidence="2">
    <location>
        <begin position="27"/>
        <end position="106"/>
    </location>
</feature>
<name>A0A316UBN3_9BASI</name>
<dbReference type="GeneID" id="37013275"/>
<dbReference type="AlphaFoldDB" id="A0A316UBN3"/>
<dbReference type="OrthoDB" id="2290255at2759"/>
<gene>
    <name evidence="3" type="ORF">BCV69DRAFT_280231</name>
</gene>
<feature type="compositionally biased region" description="Polar residues" evidence="1">
    <location>
        <begin position="31"/>
        <end position="44"/>
    </location>
</feature>
<accession>A0A316UBN3</accession>
<protein>
    <recommendedName>
        <fullName evidence="2">DUF7721 domain-containing protein</fullName>
    </recommendedName>
</protein>
<organism evidence="3 4">
    <name type="scientific">Pseudomicrostroma glucosiphilum</name>
    <dbReference type="NCBI Taxonomy" id="1684307"/>
    <lineage>
        <taxon>Eukaryota</taxon>
        <taxon>Fungi</taxon>
        <taxon>Dikarya</taxon>
        <taxon>Basidiomycota</taxon>
        <taxon>Ustilaginomycotina</taxon>
        <taxon>Exobasidiomycetes</taxon>
        <taxon>Microstromatales</taxon>
        <taxon>Microstromatales incertae sedis</taxon>
        <taxon>Pseudomicrostroma</taxon>
    </lineage>
</organism>
<dbReference type="PANTHER" id="PTHR39477">
    <property type="entry name" value="CHROMOSOME 8, WHOLE GENOME SHOTGUN SEQUENCE"/>
    <property type="match status" value="1"/>
</dbReference>
<dbReference type="EMBL" id="KZ819322">
    <property type="protein sequence ID" value="PWN22640.1"/>
    <property type="molecule type" value="Genomic_DNA"/>
</dbReference>
<dbReference type="PANTHER" id="PTHR39477:SF1">
    <property type="entry name" value="BETA-FLANKING PROTEIN"/>
    <property type="match status" value="1"/>
</dbReference>
<proteinExistence type="predicted"/>